<name>E1Z9X7_CHLVA</name>
<dbReference type="RefSeq" id="XP_005849952.1">
    <property type="nucleotide sequence ID" value="XM_005849890.1"/>
</dbReference>
<reference evidence="11 12" key="1">
    <citation type="journal article" date="2010" name="Plant Cell">
        <title>The Chlorella variabilis NC64A genome reveals adaptation to photosymbiosis, coevolution with viruses, and cryptic sex.</title>
        <authorList>
            <person name="Blanc G."/>
            <person name="Duncan G."/>
            <person name="Agarkova I."/>
            <person name="Borodovsky M."/>
            <person name="Gurnon J."/>
            <person name="Kuo A."/>
            <person name="Lindquist E."/>
            <person name="Lucas S."/>
            <person name="Pangilinan J."/>
            <person name="Polle J."/>
            <person name="Salamov A."/>
            <person name="Terry A."/>
            <person name="Yamada T."/>
            <person name="Dunigan D.D."/>
            <person name="Grigoriev I.V."/>
            <person name="Claverie J.M."/>
            <person name="Van Etten J.L."/>
        </authorList>
    </citation>
    <scope>NUCLEOTIDE SEQUENCE [LARGE SCALE GENOMIC DNA]</scope>
    <source>
        <strain evidence="11 12">NC64A</strain>
    </source>
</reference>
<evidence type="ECO:0000313" key="12">
    <source>
        <dbReference type="Proteomes" id="UP000008141"/>
    </source>
</evidence>
<feature type="compositionally biased region" description="Polar residues" evidence="7">
    <location>
        <begin position="998"/>
        <end position="1027"/>
    </location>
</feature>
<dbReference type="AlphaFoldDB" id="E1Z9X7"/>
<dbReference type="InterPro" id="IPR051681">
    <property type="entry name" value="Ser/Thr_Kinases-Pseudokinases"/>
</dbReference>
<dbReference type="Gene3D" id="3.30.200.20">
    <property type="entry name" value="Phosphorylase Kinase, domain 1"/>
    <property type="match status" value="1"/>
</dbReference>
<keyword evidence="8" id="KW-1133">Transmembrane helix</keyword>
<keyword evidence="2" id="KW-0808">Transferase</keyword>
<dbReference type="PROSITE" id="PS50011">
    <property type="entry name" value="PROTEIN_KINASE_DOM"/>
    <property type="match status" value="1"/>
</dbReference>
<keyword evidence="12" id="KW-1185">Reference proteome</keyword>
<dbReference type="eggNOG" id="KOG0192">
    <property type="taxonomic scope" value="Eukaryota"/>
</dbReference>
<keyword evidence="5 6" id="KW-0067">ATP-binding</keyword>
<evidence type="ECO:0000256" key="2">
    <source>
        <dbReference type="ARBA" id="ARBA00022679"/>
    </source>
</evidence>
<keyword evidence="4" id="KW-0418">Kinase</keyword>
<feature type="transmembrane region" description="Helical" evidence="8">
    <location>
        <begin position="533"/>
        <end position="558"/>
    </location>
</feature>
<feature type="compositionally biased region" description="Basic and acidic residues" evidence="7">
    <location>
        <begin position="616"/>
        <end position="627"/>
    </location>
</feature>
<evidence type="ECO:0000256" key="7">
    <source>
        <dbReference type="SAM" id="MobiDB-lite"/>
    </source>
</evidence>
<feature type="compositionally biased region" description="Low complexity" evidence="7">
    <location>
        <begin position="981"/>
        <end position="997"/>
    </location>
</feature>
<dbReference type="GO" id="GO:0004674">
    <property type="term" value="F:protein serine/threonine kinase activity"/>
    <property type="evidence" value="ECO:0007669"/>
    <property type="project" value="UniProtKB-KW"/>
</dbReference>
<dbReference type="PANTHER" id="PTHR44329">
    <property type="entry name" value="SERINE/THREONINE-PROTEIN KINASE TNNI3K-RELATED"/>
    <property type="match status" value="1"/>
</dbReference>
<dbReference type="Proteomes" id="UP000008141">
    <property type="component" value="Unassembled WGS sequence"/>
</dbReference>
<dbReference type="STRING" id="554065.E1Z9X7"/>
<evidence type="ECO:0000256" key="1">
    <source>
        <dbReference type="ARBA" id="ARBA00022527"/>
    </source>
</evidence>
<feature type="region of interest" description="Disordered" evidence="7">
    <location>
        <begin position="582"/>
        <end position="643"/>
    </location>
</feature>
<feature type="signal peptide" evidence="9">
    <location>
        <begin position="1"/>
        <end position="26"/>
    </location>
</feature>
<keyword evidence="9" id="KW-0732">Signal</keyword>
<dbReference type="PROSITE" id="PS51257">
    <property type="entry name" value="PROKAR_LIPOPROTEIN"/>
    <property type="match status" value="1"/>
</dbReference>
<feature type="binding site" evidence="6">
    <location>
        <position position="686"/>
    </location>
    <ligand>
        <name>ATP</name>
        <dbReference type="ChEBI" id="CHEBI:30616"/>
    </ligand>
</feature>
<dbReference type="InParanoid" id="E1Z9X7"/>
<feature type="domain" description="Protein kinase" evidence="10">
    <location>
        <begin position="659"/>
        <end position="985"/>
    </location>
</feature>
<dbReference type="InterPro" id="IPR008271">
    <property type="entry name" value="Ser/Thr_kinase_AS"/>
</dbReference>
<dbReference type="InterPro" id="IPR011009">
    <property type="entry name" value="Kinase-like_dom_sf"/>
</dbReference>
<evidence type="ECO:0000256" key="8">
    <source>
        <dbReference type="SAM" id="Phobius"/>
    </source>
</evidence>
<keyword evidence="1" id="KW-0723">Serine/threonine-protein kinase</keyword>
<keyword evidence="8" id="KW-0812">Transmembrane</keyword>
<dbReference type="PANTHER" id="PTHR44329:SF214">
    <property type="entry name" value="PROTEIN KINASE DOMAIN-CONTAINING PROTEIN"/>
    <property type="match status" value="1"/>
</dbReference>
<evidence type="ECO:0000256" key="5">
    <source>
        <dbReference type="ARBA" id="ARBA00022840"/>
    </source>
</evidence>
<feature type="region of interest" description="Disordered" evidence="7">
    <location>
        <begin position="735"/>
        <end position="767"/>
    </location>
</feature>
<keyword evidence="8" id="KW-0472">Membrane</keyword>
<evidence type="ECO:0000256" key="6">
    <source>
        <dbReference type="PROSITE-ProRule" id="PRU10141"/>
    </source>
</evidence>
<feature type="region of interest" description="Disordered" evidence="7">
    <location>
        <begin position="968"/>
        <end position="1027"/>
    </location>
</feature>
<feature type="chain" id="PRO_5003155554" description="Protein kinase domain-containing protein" evidence="9">
    <location>
        <begin position="27"/>
        <end position="1027"/>
    </location>
</feature>
<dbReference type="OrthoDB" id="1711006at2759"/>
<dbReference type="GeneID" id="17357038"/>
<dbReference type="SMART" id="SM00220">
    <property type="entry name" value="S_TKc"/>
    <property type="match status" value="1"/>
</dbReference>
<evidence type="ECO:0000256" key="3">
    <source>
        <dbReference type="ARBA" id="ARBA00022741"/>
    </source>
</evidence>
<dbReference type="PROSITE" id="PS00108">
    <property type="entry name" value="PROTEIN_KINASE_ST"/>
    <property type="match status" value="1"/>
</dbReference>
<protein>
    <recommendedName>
        <fullName evidence="10">Protein kinase domain-containing protein</fullName>
    </recommendedName>
</protein>
<accession>E1Z9X7</accession>
<organism evidence="12">
    <name type="scientific">Chlorella variabilis</name>
    <name type="common">Green alga</name>
    <dbReference type="NCBI Taxonomy" id="554065"/>
    <lineage>
        <taxon>Eukaryota</taxon>
        <taxon>Viridiplantae</taxon>
        <taxon>Chlorophyta</taxon>
        <taxon>core chlorophytes</taxon>
        <taxon>Trebouxiophyceae</taxon>
        <taxon>Chlorellales</taxon>
        <taxon>Chlorellaceae</taxon>
        <taxon>Chlorella clade</taxon>
        <taxon>Chlorella</taxon>
    </lineage>
</organism>
<dbReference type="EMBL" id="GL433839">
    <property type="protein sequence ID" value="EFN57850.1"/>
    <property type="molecule type" value="Genomic_DNA"/>
</dbReference>
<proteinExistence type="predicted"/>
<gene>
    <name evidence="11" type="ORF">CHLNCDRAFT_143307</name>
</gene>
<evidence type="ECO:0000256" key="4">
    <source>
        <dbReference type="ARBA" id="ARBA00022777"/>
    </source>
</evidence>
<evidence type="ECO:0000256" key="9">
    <source>
        <dbReference type="SAM" id="SignalP"/>
    </source>
</evidence>
<dbReference type="InterPro" id="IPR000719">
    <property type="entry name" value="Prot_kinase_dom"/>
</dbReference>
<dbReference type="KEGG" id="cvr:CHLNCDRAFT_143307"/>
<dbReference type="PROSITE" id="PS00107">
    <property type="entry name" value="PROTEIN_KINASE_ATP"/>
    <property type="match status" value="1"/>
</dbReference>
<keyword evidence="3 6" id="KW-0547">Nucleotide-binding</keyword>
<sequence>MARGQACLSGALACILLACAASPAAAQPQQTGLDPLEALLPELRTATDVWSAAELLAALNETSGSTQGQLITLQDDIYIRPDDLLAFQGSLPINGGNRTVVLRGGKAGASREGASACTLDWGEVVDLLFHPAGHSFYAYNLILQARTAGMAPSAAGYAAGLGTQMVAGVFWPTTTGEPGHLMGFWSSVIRVVSPSCGQNSTSFAVRALQQLLRRNDTVRQLDAQSYYVGQQLNGSYAVRVLPTGDTGTYSGNIRWSWDNTVVTCTRPRPVTTSPPAPSTSAEAALLASRHNATAGIAATADELLALLATPDISRIILGAHISLGAAHGQGTFLPIVLQGRHLIVESNDEAPKVLDLGACPSLLYLSADSTLTFSRVILQGAAPPSSVIANRSSVIVGSPLWPTVDGAEGHQLLMLNCTITSYVTPCSRNSTQLTVELLRKVLGQDGVQSMGDTSYSILPRFRQAAPIRSMLGEQVGSTPYTYESVVIQCVEDPGLGLAAELLQRQALTNTSAPAAVSSDNGSSSSSGGGGGTAWVPIVIAVTAAVALAAAAAGAVLVWRRGRRRKQRIEAVRLAPAVPLTSRGAKMDRMESGDLDDACNKLGTDASACPTPSPPRTSDERPSADDGKPAGASAPLTPERGLRLAGPCPQHTLFGVVEGLEIAELLGRGGYGKVYKGRWNGAIVAVKVVEHRVAAGTDGSLSREPLLCMSVSHPNCITTYKLSVIRLLRGEDLLEEQSSSESLPPTGCLSNNSGRTDDSAMASGANKGGRRVRSLLSGAEAVEVEDPYGQLQPGLYETWIYCDRGTLVEALDEKKLRLPDGSPNMVPVYLCLLDIASGMQYLHSLGIMHSDLKPANVLLKGARNSKRGFICKLADFGLSRMLDGCATHVETGSLGTPTHAAPELLREGHLSPAADVFAFGVLAWELAAGEEAYRGMHPIWVTQQGTRPPPLPDCPPPLAQLMQRCWEEEPADRQVGSAGPKLQEQLAAERQARQLQQQPGLSSTTTSDLEGVSSSTLPTIEEITSQDS</sequence>
<dbReference type="InterPro" id="IPR001245">
    <property type="entry name" value="Ser-Thr/Tyr_kinase_cat_dom"/>
</dbReference>
<dbReference type="Pfam" id="PF07714">
    <property type="entry name" value="PK_Tyr_Ser-Thr"/>
    <property type="match status" value="1"/>
</dbReference>
<dbReference type="GO" id="GO:0005524">
    <property type="term" value="F:ATP binding"/>
    <property type="evidence" value="ECO:0007669"/>
    <property type="project" value="UniProtKB-UniRule"/>
</dbReference>
<evidence type="ECO:0000313" key="11">
    <source>
        <dbReference type="EMBL" id="EFN57850.1"/>
    </source>
</evidence>
<evidence type="ECO:0000259" key="10">
    <source>
        <dbReference type="PROSITE" id="PS50011"/>
    </source>
</evidence>
<dbReference type="Gene3D" id="1.10.510.10">
    <property type="entry name" value="Transferase(Phosphotransferase) domain 1"/>
    <property type="match status" value="1"/>
</dbReference>
<dbReference type="InterPro" id="IPR017441">
    <property type="entry name" value="Protein_kinase_ATP_BS"/>
</dbReference>
<dbReference type="SUPFAM" id="SSF56112">
    <property type="entry name" value="Protein kinase-like (PK-like)"/>
    <property type="match status" value="1"/>
</dbReference>